<feature type="chain" id="PRO_5046191410" evidence="1">
    <location>
        <begin position="21"/>
        <end position="318"/>
    </location>
</feature>
<gene>
    <name evidence="2" type="ORF">LOD26_23690</name>
</gene>
<dbReference type="RefSeq" id="WP_151225747.1">
    <property type="nucleotide sequence ID" value="NZ_JAJJVQ010000012.1"/>
</dbReference>
<evidence type="ECO:0000256" key="1">
    <source>
        <dbReference type="SAM" id="SignalP"/>
    </source>
</evidence>
<dbReference type="Proteomes" id="UP001139290">
    <property type="component" value="Unassembled WGS sequence"/>
</dbReference>
<protein>
    <submittedName>
        <fullName evidence="2">Uncharacterized protein</fullName>
    </submittedName>
</protein>
<keyword evidence="1" id="KW-0732">Signal</keyword>
<reference evidence="2" key="1">
    <citation type="submission" date="2021-11" db="EMBL/GenBank/DDBJ databases">
        <title>Citrobacter meridianamericanus sp. nov. isolated from soil.</title>
        <authorList>
            <person name="Furlan J.P.R."/>
            <person name="Stehling E.G."/>
        </authorList>
    </citation>
    <scope>NUCLEOTIDE SEQUENCE</scope>
    <source>
        <strain evidence="2">BR102</strain>
    </source>
</reference>
<keyword evidence="3" id="KW-1185">Reference proteome</keyword>
<evidence type="ECO:0000313" key="3">
    <source>
        <dbReference type="Proteomes" id="UP001139290"/>
    </source>
</evidence>
<accession>A0ABT1BGD4</accession>
<dbReference type="EMBL" id="JAJJVQ010000012">
    <property type="protein sequence ID" value="MCO5784289.1"/>
    <property type="molecule type" value="Genomic_DNA"/>
</dbReference>
<organism evidence="2 3">
    <name type="scientific">Citrobacter meridianamericanus</name>
    <dbReference type="NCBI Taxonomy" id="2894201"/>
    <lineage>
        <taxon>Bacteria</taxon>
        <taxon>Pseudomonadati</taxon>
        <taxon>Pseudomonadota</taxon>
        <taxon>Gammaproteobacteria</taxon>
        <taxon>Enterobacterales</taxon>
        <taxon>Enterobacteriaceae</taxon>
        <taxon>Citrobacter</taxon>
    </lineage>
</organism>
<evidence type="ECO:0000313" key="2">
    <source>
        <dbReference type="EMBL" id="MCO5784289.1"/>
    </source>
</evidence>
<feature type="signal peptide" evidence="1">
    <location>
        <begin position="1"/>
        <end position="20"/>
    </location>
</feature>
<comment type="caution">
    <text evidence="2">The sequence shown here is derived from an EMBL/GenBank/DDBJ whole genome shotgun (WGS) entry which is preliminary data.</text>
</comment>
<name>A0ABT1BGD4_9ENTR</name>
<sequence length="318" mass="35887">MLKFVLVILSGMFYTATASATDRFEFFDYCSVSMVNMVASSNQPLMIAEHVGAKDLRIEAEEDDESNVMLQLFDRRKKSTPDTPGAGHLGWVTYHPAKNILTDINDEQLQFDPQKGKHFQQCLTRMRECQDLNQKLKLDATIDFPRYALTGKSRAWFYAAPVAQCRSESIFIVPGDIVSRTGFSIARDEETQKFYESVRGNDSHGYLLAGYGGYVGWIEANHLEAVDLVCNDARDKSGLKNPAPGEFVERKVAQTQPRLYFYDAPDKACLREDNSFIIADDKVQMVNRSAYAGFSFVRYTHPVTHKVTEGWVLASGLK</sequence>
<proteinExistence type="predicted"/>